<dbReference type="SUPFAM" id="SSF54001">
    <property type="entry name" value="Cysteine proteinases"/>
    <property type="match status" value="1"/>
</dbReference>
<sequence length="303" mass="34003">MADSIHHSQRAQGSNNFDASELTNAFEQLMRNKRFHRLQEHSRARTHSPSPSPSQVSSPGPYAPPHPSRAPPPPPTAAPFQPPQYPQQPQQYPSNQSSMLQGLPIVPSPPQDQASLKFRNLLHVLSVTPTKYENPGLLDEALSLIPLDRLYSEAEEESQILQAQAASVGGRPEWGYQDCVIRSLLRCVNSMPICWHGAARNRAPEEVVHWVILEIRRKRRENLSKTDQKRLMKEDEREEKELRHYTASALAAELNNLLPQNQTTGRLDEQKTPVSRQEAAAEWLAASQRNSGHSGPDHSQGGR</sequence>
<organism evidence="2 3">
    <name type="scientific">Aspergillus oryzae</name>
    <name type="common">Yellow koji mold</name>
    <dbReference type="NCBI Taxonomy" id="5062"/>
    <lineage>
        <taxon>Eukaryota</taxon>
        <taxon>Fungi</taxon>
        <taxon>Dikarya</taxon>
        <taxon>Ascomycota</taxon>
        <taxon>Pezizomycotina</taxon>
        <taxon>Eurotiomycetes</taxon>
        <taxon>Eurotiomycetidae</taxon>
        <taxon>Eurotiales</taxon>
        <taxon>Aspergillaceae</taxon>
        <taxon>Aspergillus</taxon>
        <taxon>Aspergillus subgen. Circumdati</taxon>
    </lineage>
</organism>
<protein>
    <submittedName>
        <fullName evidence="2">Unnamed protein product</fullName>
    </submittedName>
</protein>
<feature type="region of interest" description="Disordered" evidence="1">
    <location>
        <begin position="257"/>
        <end position="303"/>
    </location>
</feature>
<accession>A0AAN4YXQ2</accession>
<evidence type="ECO:0000256" key="1">
    <source>
        <dbReference type="SAM" id="MobiDB-lite"/>
    </source>
</evidence>
<feature type="region of interest" description="Disordered" evidence="1">
    <location>
        <begin position="1"/>
        <end position="111"/>
    </location>
</feature>
<dbReference type="AlphaFoldDB" id="A0AAN4YXQ2"/>
<comment type="caution">
    <text evidence="2">The sequence shown here is derived from an EMBL/GenBank/DDBJ whole genome shotgun (WGS) entry which is preliminary data.</text>
</comment>
<feature type="compositionally biased region" description="Pro residues" evidence="1">
    <location>
        <begin position="61"/>
        <end position="86"/>
    </location>
</feature>
<proteinExistence type="predicted"/>
<dbReference type="EMBL" id="BSYA01000174">
    <property type="protein sequence ID" value="GMG35619.1"/>
    <property type="molecule type" value="Genomic_DNA"/>
</dbReference>
<feature type="compositionally biased region" description="Low complexity" evidence="1">
    <location>
        <begin position="87"/>
        <end position="98"/>
    </location>
</feature>
<feature type="compositionally biased region" description="Polar residues" evidence="1">
    <location>
        <begin position="10"/>
        <end position="26"/>
    </location>
</feature>
<dbReference type="InterPro" id="IPR038765">
    <property type="entry name" value="Papain-like_cys_pep_sf"/>
</dbReference>
<reference evidence="2" key="1">
    <citation type="submission" date="2023-04" db="EMBL/GenBank/DDBJ databases">
        <title>Aspergillus oryzae NBRC 4228.</title>
        <authorList>
            <person name="Ichikawa N."/>
            <person name="Sato H."/>
            <person name="Tonouchi N."/>
        </authorList>
    </citation>
    <scope>NUCLEOTIDE SEQUENCE</scope>
    <source>
        <strain evidence="2">NBRC 4228</strain>
    </source>
</reference>
<evidence type="ECO:0000313" key="3">
    <source>
        <dbReference type="Proteomes" id="UP001165205"/>
    </source>
</evidence>
<gene>
    <name evidence="2" type="ORF">Aory04_001080900</name>
</gene>
<name>A0AAN4YXQ2_ASPOZ</name>
<evidence type="ECO:0000313" key="2">
    <source>
        <dbReference type="EMBL" id="GMG35619.1"/>
    </source>
</evidence>
<dbReference type="Gene3D" id="3.10.620.30">
    <property type="match status" value="1"/>
</dbReference>
<dbReference type="Proteomes" id="UP001165205">
    <property type="component" value="Unassembled WGS sequence"/>
</dbReference>